<proteinExistence type="predicted"/>
<keyword evidence="2" id="KW-1185">Reference proteome</keyword>
<sequence>MVHSGPQAEWLPGRVFGPRGILERGSESGSNRNEGGIGIHGKFGQFLEMGSSEREEIGFTGGIVFFLIRKQSKTYAISEGQLGFLYWWASSTIPGSSR</sequence>
<comment type="caution">
    <text evidence="1">The sequence shown here is derived from an EMBL/GenBank/DDBJ whole genome shotgun (WGS) entry which is preliminary data.</text>
</comment>
<evidence type="ECO:0000313" key="2">
    <source>
        <dbReference type="Proteomes" id="UP000828048"/>
    </source>
</evidence>
<gene>
    <name evidence="1" type="ORF">Vadar_009932</name>
</gene>
<reference evidence="1 2" key="1">
    <citation type="journal article" date="2021" name="Hortic Res">
        <title>High-quality reference genome and annotation aids understanding of berry development for evergreen blueberry (Vaccinium darrowii).</title>
        <authorList>
            <person name="Yu J."/>
            <person name="Hulse-Kemp A.M."/>
            <person name="Babiker E."/>
            <person name="Staton M."/>
        </authorList>
    </citation>
    <scope>NUCLEOTIDE SEQUENCE [LARGE SCALE GENOMIC DNA]</scope>
    <source>
        <strain evidence="2">cv. NJ 8807/NJ 8810</strain>
        <tissue evidence="1">Young leaf</tissue>
    </source>
</reference>
<accession>A0ACB7ZB49</accession>
<organism evidence="1 2">
    <name type="scientific">Vaccinium darrowii</name>
    <dbReference type="NCBI Taxonomy" id="229202"/>
    <lineage>
        <taxon>Eukaryota</taxon>
        <taxon>Viridiplantae</taxon>
        <taxon>Streptophyta</taxon>
        <taxon>Embryophyta</taxon>
        <taxon>Tracheophyta</taxon>
        <taxon>Spermatophyta</taxon>
        <taxon>Magnoliopsida</taxon>
        <taxon>eudicotyledons</taxon>
        <taxon>Gunneridae</taxon>
        <taxon>Pentapetalae</taxon>
        <taxon>asterids</taxon>
        <taxon>Ericales</taxon>
        <taxon>Ericaceae</taxon>
        <taxon>Vaccinioideae</taxon>
        <taxon>Vaccinieae</taxon>
        <taxon>Vaccinium</taxon>
    </lineage>
</organism>
<dbReference type="Proteomes" id="UP000828048">
    <property type="component" value="Chromosome 12"/>
</dbReference>
<name>A0ACB7ZB49_9ERIC</name>
<protein>
    <submittedName>
        <fullName evidence="1">Uncharacterized protein</fullName>
    </submittedName>
</protein>
<dbReference type="EMBL" id="CM037162">
    <property type="protein sequence ID" value="KAH7862815.1"/>
    <property type="molecule type" value="Genomic_DNA"/>
</dbReference>
<evidence type="ECO:0000313" key="1">
    <source>
        <dbReference type="EMBL" id="KAH7862815.1"/>
    </source>
</evidence>